<dbReference type="EMBL" id="CP018867">
    <property type="protein sequence ID" value="AUI72265.1"/>
    <property type="molecule type" value="Genomic_DNA"/>
</dbReference>
<dbReference type="Proteomes" id="UP000234653">
    <property type="component" value="Chromosome"/>
</dbReference>
<proteinExistence type="inferred from homology"/>
<evidence type="ECO:0000256" key="4">
    <source>
        <dbReference type="ARBA" id="ARBA00022692"/>
    </source>
</evidence>
<keyword evidence="3" id="KW-0997">Cell inner membrane</keyword>
<dbReference type="GO" id="GO:0005886">
    <property type="term" value="C:plasma membrane"/>
    <property type="evidence" value="ECO:0007669"/>
    <property type="project" value="UniProtKB-SubCell"/>
</dbReference>
<organism evidence="10 11">
    <name type="scientific">Companilactobacillus alimentarius DSM 20249</name>
    <dbReference type="NCBI Taxonomy" id="1423720"/>
    <lineage>
        <taxon>Bacteria</taxon>
        <taxon>Bacillati</taxon>
        <taxon>Bacillota</taxon>
        <taxon>Bacilli</taxon>
        <taxon>Lactobacillales</taxon>
        <taxon>Lactobacillaceae</taxon>
        <taxon>Companilactobacillus</taxon>
    </lineage>
</organism>
<comment type="similarity">
    <text evidence="7">Belongs to the ThrE exporter (TC 2.A.79) family.</text>
</comment>
<keyword evidence="2" id="KW-1003">Cell membrane</keyword>
<gene>
    <name evidence="10" type="ORF">LA20249_08750</name>
</gene>
<accession>A0A2K9HMB0</accession>
<feature type="domain" description="Threonine/Serine exporter ThrE" evidence="9">
    <location>
        <begin position="7"/>
        <end position="134"/>
    </location>
</feature>
<feature type="transmembrane region" description="Helical" evidence="8">
    <location>
        <begin position="56"/>
        <end position="74"/>
    </location>
</feature>
<feature type="transmembrane region" description="Helical" evidence="8">
    <location>
        <begin position="28"/>
        <end position="49"/>
    </location>
</feature>
<reference evidence="10 11" key="1">
    <citation type="submission" date="2016-12" db="EMBL/GenBank/DDBJ databases">
        <title>The whole genome sequencing and assembly of Lactobacillus alimentarius DSM 20249T strain.</title>
        <authorList>
            <person name="Lee Y.-J."/>
            <person name="Yi H."/>
            <person name="Bahn Y.-S."/>
            <person name="Kim J.F."/>
            <person name="Lee D.-W."/>
        </authorList>
    </citation>
    <scope>NUCLEOTIDE SEQUENCE [LARGE SCALE GENOMIC DNA]</scope>
    <source>
        <strain evidence="10 11">DSM 20249</strain>
    </source>
</reference>
<dbReference type="PANTHER" id="PTHR34390">
    <property type="entry name" value="UPF0442 PROTEIN YJJB-RELATED"/>
    <property type="match status" value="1"/>
</dbReference>
<dbReference type="PANTHER" id="PTHR34390:SF1">
    <property type="entry name" value="SUCCINATE TRANSPORTER SUBUNIT YJJB-RELATED"/>
    <property type="match status" value="1"/>
</dbReference>
<evidence type="ECO:0000259" key="9">
    <source>
        <dbReference type="Pfam" id="PF12821"/>
    </source>
</evidence>
<evidence type="ECO:0000256" key="8">
    <source>
        <dbReference type="SAM" id="Phobius"/>
    </source>
</evidence>
<dbReference type="AlphaFoldDB" id="A0A2K9HMB0"/>
<keyword evidence="6 8" id="KW-0472">Membrane</keyword>
<keyword evidence="11" id="KW-1185">Reference proteome</keyword>
<dbReference type="InterPro" id="IPR050539">
    <property type="entry name" value="ThrE_Dicarb/AminoAcid_Exp"/>
</dbReference>
<keyword evidence="4 8" id="KW-0812">Transmembrane</keyword>
<dbReference type="GO" id="GO:0015744">
    <property type="term" value="P:succinate transport"/>
    <property type="evidence" value="ECO:0007669"/>
    <property type="project" value="TreeGrafter"/>
</dbReference>
<evidence type="ECO:0000313" key="11">
    <source>
        <dbReference type="Proteomes" id="UP000234653"/>
    </source>
</evidence>
<dbReference type="RefSeq" id="WP_057738009.1">
    <property type="nucleotide sequence ID" value="NZ_AZDQ01000008.1"/>
</dbReference>
<feature type="transmembrane region" description="Helical" evidence="8">
    <location>
        <begin position="80"/>
        <end position="97"/>
    </location>
</feature>
<keyword evidence="5 8" id="KW-1133">Transmembrane helix</keyword>
<dbReference type="STRING" id="1423720.FC67_GL000266"/>
<evidence type="ECO:0000256" key="1">
    <source>
        <dbReference type="ARBA" id="ARBA00004651"/>
    </source>
</evidence>
<dbReference type="KEGG" id="lali:LA20249_08750"/>
<dbReference type="Pfam" id="PF12821">
    <property type="entry name" value="ThrE_2"/>
    <property type="match status" value="1"/>
</dbReference>
<evidence type="ECO:0000313" key="10">
    <source>
        <dbReference type="EMBL" id="AUI72265.1"/>
    </source>
</evidence>
<dbReference type="OrthoDB" id="9810047at2"/>
<evidence type="ECO:0000256" key="6">
    <source>
        <dbReference type="ARBA" id="ARBA00023136"/>
    </source>
</evidence>
<sequence>MQILLGFVFGFLSSVGFGIITNNPKRTLIPAGLIGAIAWVVYIITGWYTHGVIMPNLLAAIVIGLLGNFAAILVRAPVNIFYVPCLVSLVPEIIIYNSMKNFTLGYDGLAAHGLIKAVTVGMSLAIGFVIAEAIASKVYPPFKKYLEKRRTRIRRNKRLD</sequence>
<name>A0A2K9HMB0_9LACO</name>
<evidence type="ECO:0000256" key="2">
    <source>
        <dbReference type="ARBA" id="ARBA00022475"/>
    </source>
</evidence>
<comment type="subcellular location">
    <subcellularLocation>
        <location evidence="1">Cell membrane</location>
        <topology evidence="1">Multi-pass membrane protein</topology>
    </subcellularLocation>
</comment>
<evidence type="ECO:0000256" key="3">
    <source>
        <dbReference type="ARBA" id="ARBA00022519"/>
    </source>
</evidence>
<feature type="transmembrane region" description="Helical" evidence="8">
    <location>
        <begin position="109"/>
        <end position="131"/>
    </location>
</feature>
<dbReference type="InterPro" id="IPR024528">
    <property type="entry name" value="ThrE_2"/>
</dbReference>
<protein>
    <recommendedName>
        <fullName evidence="9">Threonine/Serine exporter ThrE domain-containing protein</fullName>
    </recommendedName>
</protein>
<evidence type="ECO:0000256" key="5">
    <source>
        <dbReference type="ARBA" id="ARBA00022989"/>
    </source>
</evidence>
<evidence type="ECO:0000256" key="7">
    <source>
        <dbReference type="ARBA" id="ARBA00034125"/>
    </source>
</evidence>